<evidence type="ECO:0000313" key="3">
    <source>
        <dbReference type="Proteomes" id="UP001164733"/>
    </source>
</evidence>
<reference evidence="2" key="1">
    <citation type="submission" date="2021-11" db="EMBL/GenBank/DDBJ databases">
        <title>Clostridia strains as spoilage organisms.</title>
        <authorList>
            <person name="Wambui J."/>
            <person name="Stevens M.J.A."/>
            <person name="Stephan R."/>
        </authorList>
    </citation>
    <scope>NUCLEOTIDE SEQUENCE</scope>
    <source>
        <strain evidence="2">CF009</strain>
    </source>
</reference>
<proteinExistence type="predicted"/>
<dbReference type="GO" id="GO:0047474">
    <property type="term" value="F:long-chain fatty acid--protein ligase activity"/>
    <property type="evidence" value="ECO:0007669"/>
    <property type="project" value="InterPro"/>
</dbReference>
<protein>
    <submittedName>
        <fullName evidence="2">Acyl-protein synthetase</fullName>
    </submittedName>
</protein>
<sequence>MEIAEIIDELVLGEQFNLNQKDKEKLFLKTILSQLDKNMENLNIKSMYEKLGVDINSIKTLEEVPYIPVNMFKSFDLRVCEVDKVARVLLSSATTTGIPSKIYLDKKTSIRQTQGLISTLSNFLGSKRRPMLIIDDEDSNKKRDSMTARGAAIRGVSAFASEICYVMDKDNDELRVNIDRLRAFERKHKDEKIIVYGFTYILWSKFLKVLKQEQIQLNKPNMKLLHSGGWKKIISEKVEKKVFSETAAQVFGTKVSNIIDFYGMVEQLGVVFIDCEYGYKHVPNFAEIIIRDIQTLEEVKFGEIGLIEVMSILGTSYPSQAILTEDVGEFVGIDDCPCGRHGKYFRFKSRIDKAEVRGCGDTFAQREVGR</sequence>
<evidence type="ECO:0000259" key="1">
    <source>
        <dbReference type="Pfam" id="PF04443"/>
    </source>
</evidence>
<accession>A0AA47ELK8</accession>
<dbReference type="RefSeq" id="WP_216121680.1">
    <property type="nucleotide sequence ID" value="NZ_JAHLDP010000006.1"/>
</dbReference>
<dbReference type="GO" id="GO:0008218">
    <property type="term" value="P:bioluminescence"/>
    <property type="evidence" value="ECO:0007669"/>
    <property type="project" value="InterPro"/>
</dbReference>
<dbReference type="InterPro" id="IPR007534">
    <property type="entry name" value="LuxE"/>
</dbReference>
<dbReference type="EMBL" id="CP086239">
    <property type="protein sequence ID" value="WAG61624.1"/>
    <property type="molecule type" value="Genomic_DNA"/>
</dbReference>
<organism evidence="2 3">
    <name type="scientific">Clostridium estertheticum</name>
    <dbReference type="NCBI Taxonomy" id="238834"/>
    <lineage>
        <taxon>Bacteria</taxon>
        <taxon>Bacillati</taxon>
        <taxon>Bacillota</taxon>
        <taxon>Clostridia</taxon>
        <taxon>Eubacteriales</taxon>
        <taxon>Clostridiaceae</taxon>
        <taxon>Clostridium</taxon>
    </lineage>
</organism>
<evidence type="ECO:0000313" key="2">
    <source>
        <dbReference type="EMBL" id="WAG61624.1"/>
    </source>
</evidence>
<gene>
    <name evidence="2" type="ORF">LL038_05110</name>
</gene>
<feature type="domain" description="Acyl-protein synthetase LuxE" evidence="1">
    <location>
        <begin position="6"/>
        <end position="365"/>
    </location>
</feature>
<dbReference type="Pfam" id="PF04443">
    <property type="entry name" value="LuxE"/>
    <property type="match status" value="1"/>
</dbReference>
<name>A0AA47ELK8_9CLOT</name>
<dbReference type="Proteomes" id="UP001164733">
    <property type="component" value="Chromosome"/>
</dbReference>
<dbReference type="AlphaFoldDB" id="A0AA47ELK8"/>